<evidence type="ECO:0008006" key="3">
    <source>
        <dbReference type="Google" id="ProtNLM"/>
    </source>
</evidence>
<dbReference type="RefSeq" id="WP_009133673.1">
    <property type="nucleotide sequence ID" value="NZ_CP102250.1"/>
</dbReference>
<dbReference type="Proteomes" id="UP000006008">
    <property type="component" value="Unassembled WGS sequence"/>
</dbReference>
<proteinExistence type="predicted"/>
<dbReference type="PATRIC" id="fig|742725.3.peg.920"/>
<sequence>MRSLQFDLPDANLSELKRITGLIRQCASPDMIVLYGRYAGGTLASALGGYELLLLTAKNPPAATEGVMRFLCEFFPCEQRVERYLAVQSHAIGLVTDLLPRSYFFYKVYQEGVLLYDNGVCRFPRQVRFKPALVFKRAVSDAERCLGLGSGFLNEAHRQLDAQQLRLAAFGLFHGLRQFLMAVAWVHLGFLPGADNLTALFCCLRHRSAALNRELDIGVPENKRLLRRMDRLCNRQAYFGQRFEMGVSELAGYLDRLQSVRLVVSAECTDRITFYDRLRFD</sequence>
<accession>G5H724</accession>
<protein>
    <recommendedName>
        <fullName evidence="3">HEPN domain-containing protein</fullName>
    </recommendedName>
</protein>
<dbReference type="EMBL" id="ADLD01000009">
    <property type="protein sequence ID" value="EHB92663.1"/>
    <property type="molecule type" value="Genomic_DNA"/>
</dbReference>
<evidence type="ECO:0000313" key="2">
    <source>
        <dbReference type="Proteomes" id="UP000006008"/>
    </source>
</evidence>
<dbReference type="eggNOG" id="ENOG503476X">
    <property type="taxonomic scope" value="Bacteria"/>
</dbReference>
<dbReference type="AlphaFoldDB" id="G5H724"/>
<keyword evidence="2" id="KW-1185">Reference proteome</keyword>
<name>G5H724_9BACT</name>
<dbReference type="Gene3D" id="1.20.120.330">
    <property type="entry name" value="Nucleotidyltransferases domain 2"/>
    <property type="match status" value="1"/>
</dbReference>
<evidence type="ECO:0000313" key="1">
    <source>
        <dbReference type="EMBL" id="EHB92663.1"/>
    </source>
</evidence>
<dbReference type="OrthoDB" id="1321649at2"/>
<comment type="caution">
    <text evidence="1">The sequence shown here is derived from an EMBL/GenBank/DDBJ whole genome shotgun (WGS) entry which is preliminary data.</text>
</comment>
<reference evidence="1 2" key="1">
    <citation type="submission" date="2011-08" db="EMBL/GenBank/DDBJ databases">
        <title>The Genome Sequence of Alistipes indistinctus YIT 12060.</title>
        <authorList>
            <consortium name="The Broad Institute Genome Sequencing Platform"/>
            <person name="Earl A."/>
            <person name="Ward D."/>
            <person name="Feldgarden M."/>
            <person name="Gevers D."/>
            <person name="Morotomi M."/>
            <person name="Young S.K."/>
            <person name="Zeng Q."/>
            <person name="Gargeya S."/>
            <person name="Fitzgerald M."/>
            <person name="Haas B."/>
            <person name="Abouelleil A."/>
            <person name="Alvarado L."/>
            <person name="Arachchi H.M."/>
            <person name="Berlin A."/>
            <person name="Brown A."/>
            <person name="Chapman S.B."/>
            <person name="Chen Z."/>
            <person name="Dunbar C."/>
            <person name="Freedman E."/>
            <person name="Gearin G."/>
            <person name="Gellesch M."/>
            <person name="Goldberg J."/>
            <person name="Griggs A."/>
            <person name="Gujja S."/>
            <person name="Heiman D."/>
            <person name="Howarth C."/>
            <person name="Larson L."/>
            <person name="Lui A."/>
            <person name="MacDonald P.J.P."/>
            <person name="Montmayeur A."/>
            <person name="Murphy C."/>
            <person name="Neiman D."/>
            <person name="Pearson M."/>
            <person name="Priest M."/>
            <person name="Roberts A."/>
            <person name="Saif S."/>
            <person name="Shea T."/>
            <person name="Shenoy N."/>
            <person name="Sisk P."/>
            <person name="Stolte C."/>
            <person name="Sykes S."/>
            <person name="Wortman J."/>
            <person name="Nusbaum C."/>
            <person name="Birren B."/>
        </authorList>
    </citation>
    <scope>NUCLEOTIDE SEQUENCE [LARGE SCALE GENOMIC DNA]</scope>
    <source>
        <strain evidence="1 2">YIT 12060</strain>
    </source>
</reference>
<dbReference type="HOGENOM" id="CLU_989157_0_0_10"/>
<gene>
    <name evidence="1" type="ORF">HMPREF9450_00867</name>
</gene>
<dbReference type="GeneID" id="92816119"/>
<organism evidence="1 2">
    <name type="scientific">Alistipes indistinctus YIT 12060</name>
    <dbReference type="NCBI Taxonomy" id="742725"/>
    <lineage>
        <taxon>Bacteria</taxon>
        <taxon>Pseudomonadati</taxon>
        <taxon>Bacteroidota</taxon>
        <taxon>Bacteroidia</taxon>
        <taxon>Bacteroidales</taxon>
        <taxon>Rikenellaceae</taxon>
        <taxon>Alistipes</taxon>
    </lineage>
</organism>